<feature type="transmembrane region" description="Helical" evidence="2">
    <location>
        <begin position="44"/>
        <end position="65"/>
    </location>
</feature>
<feature type="domain" description="DUF4350" evidence="3">
    <location>
        <begin position="76"/>
        <end position="246"/>
    </location>
</feature>
<dbReference type="Pfam" id="PF14258">
    <property type="entry name" value="DUF4350"/>
    <property type="match status" value="1"/>
</dbReference>
<keyword evidence="2" id="KW-0472">Membrane</keyword>
<evidence type="ECO:0000256" key="2">
    <source>
        <dbReference type="SAM" id="Phobius"/>
    </source>
</evidence>
<dbReference type="RefSeq" id="WP_376976197.1">
    <property type="nucleotide sequence ID" value="NZ_JBHSDQ010000001.1"/>
</dbReference>
<proteinExistence type="predicted"/>
<feature type="region of interest" description="Disordered" evidence="1">
    <location>
        <begin position="1"/>
        <end position="25"/>
    </location>
</feature>
<accession>A0ABV8WHX5</accession>
<comment type="caution">
    <text evidence="4">The sequence shown here is derived from an EMBL/GenBank/DDBJ whole genome shotgun (WGS) entry which is preliminary data.</text>
</comment>
<evidence type="ECO:0000313" key="5">
    <source>
        <dbReference type="Proteomes" id="UP001595778"/>
    </source>
</evidence>
<keyword evidence="2" id="KW-1133">Transmembrane helix</keyword>
<evidence type="ECO:0000259" key="3">
    <source>
        <dbReference type="Pfam" id="PF14258"/>
    </source>
</evidence>
<protein>
    <submittedName>
        <fullName evidence="4">DUF4350 domain-containing protein</fullName>
    </submittedName>
</protein>
<reference evidence="5" key="1">
    <citation type="journal article" date="2019" name="Int. J. Syst. Evol. Microbiol.">
        <title>The Global Catalogue of Microorganisms (GCM) 10K type strain sequencing project: providing services to taxonomists for standard genome sequencing and annotation.</title>
        <authorList>
            <consortium name="The Broad Institute Genomics Platform"/>
            <consortium name="The Broad Institute Genome Sequencing Center for Infectious Disease"/>
            <person name="Wu L."/>
            <person name="Ma J."/>
        </authorList>
    </citation>
    <scope>NUCLEOTIDE SEQUENCE [LARGE SCALE GENOMIC DNA]</scope>
    <source>
        <strain evidence="5">PJ61</strain>
    </source>
</reference>
<dbReference type="EMBL" id="JBHSDQ010000001">
    <property type="protein sequence ID" value="MFC4394753.1"/>
    <property type="molecule type" value="Genomic_DNA"/>
</dbReference>
<evidence type="ECO:0000256" key="1">
    <source>
        <dbReference type="SAM" id="MobiDB-lite"/>
    </source>
</evidence>
<dbReference type="InterPro" id="IPR025646">
    <property type="entry name" value="DUF4350"/>
</dbReference>
<evidence type="ECO:0000313" key="4">
    <source>
        <dbReference type="EMBL" id="MFC4394753.1"/>
    </source>
</evidence>
<keyword evidence="5" id="KW-1185">Reference proteome</keyword>
<organism evidence="4 5">
    <name type="scientific">Arthrobacter sedimenti</name>
    <dbReference type="NCBI Taxonomy" id="2694931"/>
    <lineage>
        <taxon>Bacteria</taxon>
        <taxon>Bacillati</taxon>
        <taxon>Actinomycetota</taxon>
        <taxon>Actinomycetes</taxon>
        <taxon>Micrococcales</taxon>
        <taxon>Micrococcaceae</taxon>
        <taxon>Arthrobacter</taxon>
    </lineage>
</organism>
<dbReference type="Proteomes" id="UP001595778">
    <property type="component" value="Unassembled WGS sequence"/>
</dbReference>
<keyword evidence="2" id="KW-0812">Transmembrane</keyword>
<gene>
    <name evidence="4" type="ORF">ACFO0G_01510</name>
</gene>
<name>A0ABV8WHX5_9MICC</name>
<sequence length="408" mass="42567">MSVSATDTRQPGPAGSLADTPEAVPVTARPQARKFLAWLRQHRGLTAAGVLVAAALALVIGTQLAPKGDTIPLSVHNAGPDGARALGEILGRHGVSVHTPARFDAALNDLRSGSSPTLLLYDRNGILGEPQLAALISAADKVVVVSPRLETVTALDSGIRQAGVVPDGFPVLEPGCTHPDAEAAGQVTGQGGFVYDGGTSCYRTAGTAGMLAVSNDGRLAVLGNRAVLGNDKLDELGNAALAVRMLGKSPDLVWYLPSLEDVAVTGSGKTLDDLAPDWARFLGPWLVLVALAAVLWRGRRHGPLVFEPLPVVVKAVETAEGRARLYQDSRSIGQARDNLRAGLLVRLSGKLRLGPGATAEDTIAAAARLLGMDATAIRALINEHPATEARLVAWSQALNKLEKEVMTR</sequence>